<dbReference type="InterPro" id="IPR003602">
    <property type="entry name" value="Topo_IA_DNA-bd_dom"/>
</dbReference>
<comment type="caution">
    <text evidence="5">The sequence shown here is derived from an EMBL/GenBank/DDBJ whole genome shotgun (WGS) entry which is preliminary data.</text>
</comment>
<accession>A0ABV2PNW8</accession>
<dbReference type="PANTHER" id="PTHR11390">
    <property type="entry name" value="PROKARYOTIC DNA TOPOISOMERASE"/>
    <property type="match status" value="1"/>
</dbReference>
<dbReference type="RefSeq" id="WP_354472605.1">
    <property type="nucleotide sequence ID" value="NZ_JBEPSB010000023.1"/>
</dbReference>
<dbReference type="PROSITE" id="PS52039">
    <property type="entry name" value="TOPO_IA_2"/>
    <property type="match status" value="1"/>
</dbReference>
<keyword evidence="6" id="KW-1185">Reference proteome</keyword>
<dbReference type="EMBL" id="JBEPSB010000023">
    <property type="protein sequence ID" value="MET4562651.1"/>
    <property type="molecule type" value="Genomic_DNA"/>
</dbReference>
<dbReference type="SMART" id="SM00437">
    <property type="entry name" value="TOP1Ac"/>
    <property type="match status" value="1"/>
</dbReference>
<protein>
    <submittedName>
        <fullName evidence="5">DNA topoisomerase IA</fullName>
    </submittedName>
</protein>
<evidence type="ECO:0000259" key="4">
    <source>
        <dbReference type="PROSITE" id="PS52039"/>
    </source>
</evidence>
<dbReference type="InterPro" id="IPR013825">
    <property type="entry name" value="Topo_IA_cen_sub2"/>
</dbReference>
<keyword evidence="2" id="KW-0238">DNA-binding</keyword>
<dbReference type="PANTHER" id="PTHR11390:SF21">
    <property type="entry name" value="DNA TOPOISOMERASE 3-ALPHA"/>
    <property type="match status" value="1"/>
</dbReference>
<dbReference type="Gene3D" id="1.10.290.10">
    <property type="entry name" value="Topoisomerase I, domain 4"/>
    <property type="match status" value="1"/>
</dbReference>
<dbReference type="InterPro" id="IPR023405">
    <property type="entry name" value="Topo_IA_core_domain"/>
</dbReference>
<dbReference type="InterPro" id="IPR013826">
    <property type="entry name" value="Topo_IA_cen_sub3"/>
</dbReference>
<evidence type="ECO:0000256" key="3">
    <source>
        <dbReference type="ARBA" id="ARBA00023235"/>
    </source>
</evidence>
<sequence>MPKYQQLVDQSFAPVSRGQNKRYVDGSNVGEHYAIIPTKKVPTEKALQSMPADEHNIYFEILNTTLAMFHQDFEYDEKTILTIVKNLEFKLVGKTELVKGWKELFSSDKEPQDHEKALPVVFQGETVHSKVGIIEGTTTPPKPYTEGQLITMMKTCGKSVEDEAEIEVLNSVEGIGTEATRSGIIETIKKHEFIEVKKNIVSITPKGSFCVERLKEPCFLVLL</sequence>
<evidence type="ECO:0000313" key="6">
    <source>
        <dbReference type="Proteomes" id="UP001549363"/>
    </source>
</evidence>
<dbReference type="Gene3D" id="1.10.460.10">
    <property type="entry name" value="Topoisomerase I, domain 2"/>
    <property type="match status" value="1"/>
</dbReference>
<dbReference type="InterPro" id="IPR013497">
    <property type="entry name" value="Topo_IA_cen"/>
</dbReference>
<reference evidence="5 6" key="1">
    <citation type="submission" date="2024-06" db="EMBL/GenBank/DDBJ databases">
        <title>Sorghum-associated microbial communities from plants grown in Nebraska, USA.</title>
        <authorList>
            <person name="Schachtman D."/>
        </authorList>
    </citation>
    <scope>NUCLEOTIDE SEQUENCE [LARGE SCALE GENOMIC DNA]</scope>
    <source>
        <strain evidence="5 6">736</strain>
    </source>
</reference>
<dbReference type="InterPro" id="IPR000380">
    <property type="entry name" value="Topo_IA"/>
</dbReference>
<dbReference type="Pfam" id="PF01131">
    <property type="entry name" value="Topoisom_bac"/>
    <property type="match status" value="1"/>
</dbReference>
<organism evidence="5 6">
    <name type="scientific">Lysinibacillus parviboronicapiens</name>
    <dbReference type="NCBI Taxonomy" id="436516"/>
    <lineage>
        <taxon>Bacteria</taxon>
        <taxon>Bacillati</taxon>
        <taxon>Bacillota</taxon>
        <taxon>Bacilli</taxon>
        <taxon>Bacillales</taxon>
        <taxon>Bacillaceae</taxon>
        <taxon>Lysinibacillus</taxon>
    </lineage>
</organism>
<feature type="domain" description="Topo IA-type catalytic" evidence="4">
    <location>
        <begin position="1"/>
        <end position="223"/>
    </location>
</feature>
<dbReference type="Gene3D" id="2.70.20.10">
    <property type="entry name" value="Topoisomerase I, domain 3"/>
    <property type="match status" value="1"/>
</dbReference>
<dbReference type="Proteomes" id="UP001549363">
    <property type="component" value="Unassembled WGS sequence"/>
</dbReference>
<dbReference type="InterPro" id="IPR013824">
    <property type="entry name" value="Topo_IA_cen_sub1"/>
</dbReference>
<proteinExistence type="predicted"/>
<evidence type="ECO:0000256" key="1">
    <source>
        <dbReference type="ARBA" id="ARBA00023029"/>
    </source>
</evidence>
<keyword evidence="3" id="KW-0413">Isomerase</keyword>
<dbReference type="SUPFAM" id="SSF56712">
    <property type="entry name" value="Prokaryotic type I DNA topoisomerase"/>
    <property type="match status" value="1"/>
</dbReference>
<evidence type="ECO:0000313" key="5">
    <source>
        <dbReference type="EMBL" id="MET4562651.1"/>
    </source>
</evidence>
<keyword evidence="1" id="KW-0799">Topoisomerase</keyword>
<name>A0ABV2PNW8_9BACI</name>
<gene>
    <name evidence="5" type="ORF">ABIA69_003842</name>
</gene>
<evidence type="ECO:0000256" key="2">
    <source>
        <dbReference type="ARBA" id="ARBA00023125"/>
    </source>
</evidence>